<dbReference type="Pfam" id="PF22461">
    <property type="entry name" value="SLBB_2"/>
    <property type="match status" value="2"/>
</dbReference>
<reference evidence="17 18" key="1">
    <citation type="submission" date="2020-01" db="EMBL/GenBank/DDBJ databases">
        <title>Ponticoccus aerotolerans gen. nov., sp. nov., an anaerobic bacterium and proposal of Ponticoccusceae fam. nov., Ponticoccusles ord. nov. and Ponticoccuse classis nov. in the phylum Kiritimatiellaeota.</title>
        <authorList>
            <person name="Zhou L.Y."/>
            <person name="Du Z.J."/>
        </authorList>
    </citation>
    <scope>NUCLEOTIDE SEQUENCE [LARGE SCALE GENOMIC DNA]</scope>
    <source>
        <strain evidence="17 18">S-5007</strain>
    </source>
</reference>
<keyword evidence="14" id="KW-0449">Lipoprotein</keyword>
<evidence type="ECO:0000256" key="1">
    <source>
        <dbReference type="ARBA" id="ARBA00004571"/>
    </source>
</evidence>
<keyword evidence="12" id="KW-0564">Palmitate</keyword>
<evidence type="ECO:0000256" key="3">
    <source>
        <dbReference type="ARBA" id="ARBA00022448"/>
    </source>
</evidence>
<evidence type="ECO:0000256" key="4">
    <source>
        <dbReference type="ARBA" id="ARBA00022452"/>
    </source>
</evidence>
<feature type="domain" description="SLBB" evidence="16">
    <location>
        <begin position="139"/>
        <end position="224"/>
    </location>
</feature>
<evidence type="ECO:0000256" key="8">
    <source>
        <dbReference type="ARBA" id="ARBA00023047"/>
    </source>
</evidence>
<gene>
    <name evidence="17" type="ORF">GT409_12555</name>
</gene>
<evidence type="ECO:0000256" key="2">
    <source>
        <dbReference type="ARBA" id="ARBA00009450"/>
    </source>
</evidence>
<proteinExistence type="inferred from homology"/>
<organism evidence="17 18">
    <name type="scientific">Tichowtungia aerotolerans</name>
    <dbReference type="NCBI Taxonomy" id="2697043"/>
    <lineage>
        <taxon>Bacteria</taxon>
        <taxon>Pseudomonadati</taxon>
        <taxon>Kiritimatiellota</taxon>
        <taxon>Tichowtungiia</taxon>
        <taxon>Tichowtungiales</taxon>
        <taxon>Tichowtungiaceae</taxon>
        <taxon>Tichowtungia</taxon>
    </lineage>
</organism>
<evidence type="ECO:0000313" key="17">
    <source>
        <dbReference type="EMBL" id="QHI70236.1"/>
    </source>
</evidence>
<dbReference type="GO" id="GO:0046930">
    <property type="term" value="C:pore complex"/>
    <property type="evidence" value="ECO:0007669"/>
    <property type="project" value="UniProtKB-KW"/>
</dbReference>
<keyword evidence="13" id="KW-0998">Cell outer membrane</keyword>
<comment type="subcellular location">
    <subcellularLocation>
        <location evidence="1">Cell outer membrane</location>
        <topology evidence="1">Multi-pass membrane protein</topology>
    </subcellularLocation>
</comment>
<evidence type="ECO:0000256" key="7">
    <source>
        <dbReference type="ARBA" id="ARBA00022729"/>
    </source>
</evidence>
<dbReference type="RefSeq" id="WP_160629414.1">
    <property type="nucleotide sequence ID" value="NZ_CP047593.1"/>
</dbReference>
<dbReference type="EMBL" id="CP047593">
    <property type="protein sequence ID" value="QHI70236.1"/>
    <property type="molecule type" value="Genomic_DNA"/>
</dbReference>
<evidence type="ECO:0000256" key="10">
    <source>
        <dbReference type="ARBA" id="ARBA00023114"/>
    </source>
</evidence>
<evidence type="ECO:0000256" key="6">
    <source>
        <dbReference type="ARBA" id="ARBA00022692"/>
    </source>
</evidence>
<evidence type="ECO:0000256" key="9">
    <source>
        <dbReference type="ARBA" id="ARBA00023065"/>
    </source>
</evidence>
<dbReference type="Proteomes" id="UP000464954">
    <property type="component" value="Chromosome"/>
</dbReference>
<dbReference type="PANTHER" id="PTHR33619">
    <property type="entry name" value="POLYSACCHARIDE EXPORT PROTEIN GFCE-RELATED"/>
    <property type="match status" value="1"/>
</dbReference>
<name>A0A6P1MF42_9BACT</name>
<keyword evidence="4" id="KW-1134">Transmembrane beta strand</keyword>
<keyword evidence="3" id="KW-0813">Transport</keyword>
<dbReference type="Pfam" id="PF02563">
    <property type="entry name" value="Poly_export"/>
    <property type="match status" value="1"/>
</dbReference>
<keyword evidence="5" id="KW-0762">Sugar transport</keyword>
<sequence>MKNGLKLCKLIFLLFLFSEIVLFAEIPSAETDATVSLEQLTLTQKKSKFPPEYFVPHTPENRTLQVGDVVEVSIFGQRDTIAQGIPIAPDGKLYYMFLPGIPAEGRTPEDVSQEMEEQLRNLFNNPQVSIIPKQFISNRFSIFGKVDSASSYPLETPITVRQAIARAKGIAQGRYHDNTIEIHNYTDSWLLRGTEKIPVDFERLMKENDFSEDIYIRPGDVIYIASALGREVYLMGEVNNQQSQPYTSGMTLVQLITGIDQGSGGYLEDSADIKRVVLLRDAMNAPKVFKINLRDILLGKEHDVFLEAGDIVYVPEKSFLFTRNLAKSMIRTFVSTFAGEFASDINRKYFFPQETTP</sequence>
<keyword evidence="8" id="KW-0625">Polysaccharide transport</keyword>
<accession>A0A6P1MF42</accession>
<keyword evidence="9" id="KW-0406">Ion transport</keyword>
<dbReference type="InterPro" id="IPR003715">
    <property type="entry name" value="Poly_export_N"/>
</dbReference>
<dbReference type="InterPro" id="IPR049712">
    <property type="entry name" value="Poly_export"/>
</dbReference>
<evidence type="ECO:0000256" key="12">
    <source>
        <dbReference type="ARBA" id="ARBA00023139"/>
    </source>
</evidence>
<evidence type="ECO:0000259" key="16">
    <source>
        <dbReference type="Pfam" id="PF22461"/>
    </source>
</evidence>
<comment type="similarity">
    <text evidence="2">Belongs to the BexD/CtrA/VexA family.</text>
</comment>
<protein>
    <submittedName>
        <fullName evidence="17">Uncharacterized protein</fullName>
    </submittedName>
</protein>
<evidence type="ECO:0000256" key="11">
    <source>
        <dbReference type="ARBA" id="ARBA00023136"/>
    </source>
</evidence>
<evidence type="ECO:0000259" key="15">
    <source>
        <dbReference type="Pfam" id="PF02563"/>
    </source>
</evidence>
<keyword evidence="7" id="KW-0732">Signal</keyword>
<keyword evidence="10" id="KW-0626">Porin</keyword>
<dbReference type="InterPro" id="IPR054765">
    <property type="entry name" value="SLBB_dom"/>
</dbReference>
<dbReference type="KEGG" id="taer:GT409_12555"/>
<evidence type="ECO:0000256" key="13">
    <source>
        <dbReference type="ARBA" id="ARBA00023237"/>
    </source>
</evidence>
<dbReference type="GO" id="GO:0015159">
    <property type="term" value="F:polysaccharide transmembrane transporter activity"/>
    <property type="evidence" value="ECO:0007669"/>
    <property type="project" value="InterPro"/>
</dbReference>
<dbReference type="GO" id="GO:0006811">
    <property type="term" value="P:monoatomic ion transport"/>
    <property type="evidence" value="ECO:0007669"/>
    <property type="project" value="UniProtKB-KW"/>
</dbReference>
<keyword evidence="18" id="KW-1185">Reference proteome</keyword>
<feature type="domain" description="SLBB" evidence="16">
    <location>
        <begin position="231"/>
        <end position="314"/>
    </location>
</feature>
<evidence type="ECO:0000256" key="5">
    <source>
        <dbReference type="ARBA" id="ARBA00022597"/>
    </source>
</evidence>
<dbReference type="AlphaFoldDB" id="A0A6P1MF42"/>
<evidence type="ECO:0000256" key="14">
    <source>
        <dbReference type="ARBA" id="ARBA00023288"/>
    </source>
</evidence>
<keyword evidence="6" id="KW-0812">Transmembrane</keyword>
<dbReference type="GO" id="GO:0015288">
    <property type="term" value="F:porin activity"/>
    <property type="evidence" value="ECO:0007669"/>
    <property type="project" value="UniProtKB-KW"/>
</dbReference>
<dbReference type="PANTHER" id="PTHR33619:SF3">
    <property type="entry name" value="POLYSACCHARIDE EXPORT PROTEIN GFCE-RELATED"/>
    <property type="match status" value="1"/>
</dbReference>
<feature type="domain" description="Polysaccharide export protein N-terminal" evidence="15">
    <location>
        <begin position="58"/>
        <end position="130"/>
    </location>
</feature>
<dbReference type="GO" id="GO:0009279">
    <property type="term" value="C:cell outer membrane"/>
    <property type="evidence" value="ECO:0007669"/>
    <property type="project" value="UniProtKB-SubCell"/>
</dbReference>
<dbReference type="Gene3D" id="3.10.560.10">
    <property type="entry name" value="Outer membrane lipoprotein wza domain like"/>
    <property type="match status" value="2"/>
</dbReference>
<evidence type="ECO:0000313" key="18">
    <source>
        <dbReference type="Proteomes" id="UP000464954"/>
    </source>
</evidence>
<keyword evidence="11" id="KW-0472">Membrane</keyword>